<sequence length="106" mass="12185">MPDIDDCQPISTMNRESANANRHYVWIRRCTIAVDSNQRHDYRYGDTDARTHPGRTRRDNRRTGSPGDRSALRRISRWHNRGGDQHLACPSTQPGRAVQPPAHSVR</sequence>
<dbReference type="AlphaFoldDB" id="Q0RQY6"/>
<proteinExistence type="predicted"/>
<protein>
    <submittedName>
        <fullName evidence="2">Uncharacterized protein</fullName>
    </submittedName>
</protein>
<organism evidence="2 3">
    <name type="scientific">Frankia alni (strain DSM 45986 / CECT 9034 / ACN14a)</name>
    <dbReference type="NCBI Taxonomy" id="326424"/>
    <lineage>
        <taxon>Bacteria</taxon>
        <taxon>Bacillati</taxon>
        <taxon>Actinomycetota</taxon>
        <taxon>Actinomycetes</taxon>
        <taxon>Frankiales</taxon>
        <taxon>Frankiaceae</taxon>
        <taxon>Frankia</taxon>
    </lineage>
</organism>
<feature type="region of interest" description="Disordered" evidence="1">
    <location>
        <begin position="37"/>
        <end position="106"/>
    </location>
</feature>
<name>Q0RQY6_FRAAA</name>
<evidence type="ECO:0000313" key="2">
    <source>
        <dbReference type="EMBL" id="CAJ60037.1"/>
    </source>
</evidence>
<dbReference type="Proteomes" id="UP000000657">
    <property type="component" value="Chromosome"/>
</dbReference>
<keyword evidence="3" id="KW-1185">Reference proteome</keyword>
<dbReference type="HOGENOM" id="CLU_2219237_0_0_11"/>
<evidence type="ECO:0000256" key="1">
    <source>
        <dbReference type="SAM" id="MobiDB-lite"/>
    </source>
</evidence>
<dbReference type="EMBL" id="CT573213">
    <property type="protein sequence ID" value="CAJ60037.1"/>
    <property type="molecule type" value="Genomic_DNA"/>
</dbReference>
<accession>Q0RQY6</accession>
<reference evidence="2 3" key="1">
    <citation type="journal article" date="2007" name="Genome Res.">
        <title>Genome characteristics of facultatively symbiotic Frankia sp. strains reflect host range and host plant biogeography.</title>
        <authorList>
            <person name="Normand P."/>
            <person name="Lapierre P."/>
            <person name="Tisa L.S."/>
            <person name="Gogarten J.P."/>
            <person name="Alloisio N."/>
            <person name="Bagnarol E."/>
            <person name="Bassi C.A."/>
            <person name="Berry A.M."/>
            <person name="Bickhart D.M."/>
            <person name="Choisne N."/>
            <person name="Couloux A."/>
            <person name="Cournoyer B."/>
            <person name="Cruveiller S."/>
            <person name="Daubin V."/>
            <person name="Demange N."/>
            <person name="Francino M.P."/>
            <person name="Goltsman E."/>
            <person name="Huang Y."/>
            <person name="Kopp O.R."/>
            <person name="Labarre L."/>
            <person name="Lapidus A."/>
            <person name="Lavire C."/>
            <person name="Marechal J."/>
            <person name="Martinez M."/>
            <person name="Mastronunzio J.E."/>
            <person name="Mullin B.C."/>
            <person name="Niemann J."/>
            <person name="Pujic P."/>
            <person name="Rawnsley T."/>
            <person name="Rouy Z."/>
            <person name="Schenowitz C."/>
            <person name="Sellstedt A."/>
            <person name="Tavares F."/>
            <person name="Tomkins J.P."/>
            <person name="Vallenet D."/>
            <person name="Valverde C."/>
            <person name="Wall L.G."/>
            <person name="Wang Y."/>
            <person name="Medigue C."/>
            <person name="Benson D.R."/>
        </authorList>
    </citation>
    <scope>NUCLEOTIDE SEQUENCE [LARGE SCALE GENOMIC DNA]</scope>
    <source>
        <strain evidence="3">DSM 45986 / CECT 9034 / ACN14a</strain>
    </source>
</reference>
<dbReference type="KEGG" id="fal:FRAAL1378"/>
<feature type="compositionally biased region" description="Basic and acidic residues" evidence="1">
    <location>
        <begin position="37"/>
        <end position="51"/>
    </location>
</feature>
<gene>
    <name evidence="2" type="ordered locus">FRAAL1378</name>
</gene>
<evidence type="ECO:0000313" key="3">
    <source>
        <dbReference type="Proteomes" id="UP000000657"/>
    </source>
</evidence>
<dbReference type="STRING" id="326424.FRAAL1378"/>